<protein>
    <submittedName>
        <fullName evidence="7">YneF family protein</fullName>
    </submittedName>
</protein>
<dbReference type="RefSeq" id="WP_310769987.1">
    <property type="nucleotide sequence ID" value="NZ_CP134050.1"/>
</dbReference>
<dbReference type="InterPro" id="IPR005359">
    <property type="entry name" value="UPF0154"/>
</dbReference>
<keyword evidence="4 6" id="KW-1133">Transmembrane helix</keyword>
<evidence type="ECO:0000256" key="6">
    <source>
        <dbReference type="SAM" id="Phobius"/>
    </source>
</evidence>
<proteinExistence type="inferred from homology"/>
<evidence type="ECO:0000256" key="1">
    <source>
        <dbReference type="ARBA" id="ARBA00004167"/>
    </source>
</evidence>
<evidence type="ECO:0000256" key="5">
    <source>
        <dbReference type="ARBA" id="ARBA00023136"/>
    </source>
</evidence>
<comment type="similarity">
    <text evidence="2">Belongs to the UPF0154 family.</text>
</comment>
<feature type="transmembrane region" description="Helical" evidence="6">
    <location>
        <begin position="6"/>
        <end position="28"/>
    </location>
</feature>
<evidence type="ECO:0000313" key="8">
    <source>
        <dbReference type="Proteomes" id="UP001256827"/>
    </source>
</evidence>
<accession>A0ABY9T6X3</accession>
<sequence>MAWYNWVIPIVTLLLGLVGGFAGGTYYLKKQMQNMQMDEKQLQAMARSMGMNLNQKQLKQMSRTMKNMKMPNKMPNKFGK</sequence>
<evidence type="ECO:0000256" key="4">
    <source>
        <dbReference type="ARBA" id="ARBA00022989"/>
    </source>
</evidence>
<comment type="subcellular location">
    <subcellularLocation>
        <location evidence="1">Membrane</location>
        <topology evidence="1">Single-pass membrane protein</topology>
    </subcellularLocation>
</comment>
<gene>
    <name evidence="7" type="ORF">RGB73_05825</name>
</gene>
<evidence type="ECO:0000256" key="3">
    <source>
        <dbReference type="ARBA" id="ARBA00022692"/>
    </source>
</evidence>
<dbReference type="Proteomes" id="UP001256827">
    <property type="component" value="Chromosome"/>
</dbReference>
<dbReference type="Pfam" id="PF03672">
    <property type="entry name" value="UPF0154"/>
    <property type="match status" value="1"/>
</dbReference>
<dbReference type="EMBL" id="CP134050">
    <property type="protein sequence ID" value="WNC15850.1"/>
    <property type="molecule type" value="Genomic_DNA"/>
</dbReference>
<keyword evidence="3 6" id="KW-0812">Transmembrane</keyword>
<name>A0ABY9T6X3_BREBE</name>
<evidence type="ECO:0000313" key="7">
    <source>
        <dbReference type="EMBL" id="WNC15850.1"/>
    </source>
</evidence>
<reference evidence="7 8" key="1">
    <citation type="submission" date="2023-09" db="EMBL/GenBank/DDBJ databases">
        <title>Complete Genome and Methylome dissection of Bacillus brevis NEB573 original source of BbsI restriction endonuclease.</title>
        <authorList>
            <person name="Fomenkov A."/>
            <person name="Roberts R.D."/>
        </authorList>
    </citation>
    <scope>NUCLEOTIDE SEQUENCE [LARGE SCALE GENOMIC DNA]</scope>
    <source>
        <strain evidence="7 8">NEB573</strain>
    </source>
</reference>
<keyword evidence="8" id="KW-1185">Reference proteome</keyword>
<evidence type="ECO:0000256" key="2">
    <source>
        <dbReference type="ARBA" id="ARBA00006694"/>
    </source>
</evidence>
<keyword evidence="5 6" id="KW-0472">Membrane</keyword>
<organism evidence="7 8">
    <name type="scientific">Brevibacillus brevis</name>
    <name type="common">Bacillus brevis</name>
    <dbReference type="NCBI Taxonomy" id="1393"/>
    <lineage>
        <taxon>Bacteria</taxon>
        <taxon>Bacillati</taxon>
        <taxon>Bacillota</taxon>
        <taxon>Bacilli</taxon>
        <taxon>Bacillales</taxon>
        <taxon>Paenibacillaceae</taxon>
        <taxon>Brevibacillus</taxon>
    </lineage>
</organism>